<name>A0A1F5DN52_9BACT</name>
<feature type="transmembrane region" description="Helical" evidence="1">
    <location>
        <begin position="138"/>
        <end position="162"/>
    </location>
</feature>
<dbReference type="Pfam" id="PF20221">
    <property type="entry name" value="DUF6580"/>
    <property type="match status" value="1"/>
</dbReference>
<feature type="transmembrane region" description="Helical" evidence="1">
    <location>
        <begin position="26"/>
        <end position="42"/>
    </location>
</feature>
<dbReference type="EMBL" id="MEZT01000017">
    <property type="protein sequence ID" value="OGD56578.1"/>
    <property type="molecule type" value="Genomic_DNA"/>
</dbReference>
<reference evidence="2 3" key="1">
    <citation type="journal article" date="2016" name="Nat. Commun.">
        <title>Thousands of microbial genomes shed light on interconnected biogeochemical processes in an aquifer system.</title>
        <authorList>
            <person name="Anantharaman K."/>
            <person name="Brown C.T."/>
            <person name="Hug L.A."/>
            <person name="Sharon I."/>
            <person name="Castelle C.J."/>
            <person name="Probst A.J."/>
            <person name="Thomas B.C."/>
            <person name="Singh A."/>
            <person name="Wilkins M.J."/>
            <person name="Karaoz U."/>
            <person name="Brodie E.L."/>
            <person name="Williams K.H."/>
            <person name="Hubbard S.S."/>
            <person name="Banfield J.F."/>
        </authorList>
    </citation>
    <scope>NUCLEOTIDE SEQUENCE [LARGE SCALE GENOMIC DNA]</scope>
</reference>
<dbReference type="Gene3D" id="1.10.1760.20">
    <property type="match status" value="1"/>
</dbReference>
<dbReference type="AlphaFoldDB" id="A0A1F5DN52"/>
<protein>
    <recommendedName>
        <fullName evidence="4">ECF transporter S component</fullName>
    </recommendedName>
</protein>
<sequence>MSIFFILAAVLIRVLSHFDVMPHLPNFAPIAAMALFGGVYLGKKYALIIPVAAMFLADIFIGFYSPWIMLSVYGSFLLIGLIGLWLKNHKNVPNILGASLFGSIIFFLVTNFACWAVPHSLYPHNLQGLLQSYIMGLPFFRNTIMGDLFYVGLLFGLMEIVYKITRTWGLKKERNGFKLKRVERKRI</sequence>
<dbReference type="InterPro" id="IPR046487">
    <property type="entry name" value="DUF6580"/>
</dbReference>
<comment type="caution">
    <text evidence="2">The sequence shown here is derived from an EMBL/GenBank/DDBJ whole genome shotgun (WGS) entry which is preliminary data.</text>
</comment>
<keyword evidence="1" id="KW-1133">Transmembrane helix</keyword>
<evidence type="ECO:0008006" key="4">
    <source>
        <dbReference type="Google" id="ProtNLM"/>
    </source>
</evidence>
<accession>A0A1F5DN52</accession>
<evidence type="ECO:0000313" key="2">
    <source>
        <dbReference type="EMBL" id="OGD56578.1"/>
    </source>
</evidence>
<evidence type="ECO:0000313" key="3">
    <source>
        <dbReference type="Proteomes" id="UP000178764"/>
    </source>
</evidence>
<organism evidence="2 3">
    <name type="scientific">Candidatus Berkelbacteria bacterium RBG_13_40_8</name>
    <dbReference type="NCBI Taxonomy" id="1797467"/>
    <lineage>
        <taxon>Bacteria</taxon>
        <taxon>Candidatus Berkelbacteria</taxon>
    </lineage>
</organism>
<gene>
    <name evidence="2" type="ORF">A2V71_02685</name>
</gene>
<evidence type="ECO:0000256" key="1">
    <source>
        <dbReference type="SAM" id="Phobius"/>
    </source>
</evidence>
<proteinExistence type="predicted"/>
<feature type="transmembrane region" description="Helical" evidence="1">
    <location>
        <begin position="70"/>
        <end position="86"/>
    </location>
</feature>
<feature type="transmembrane region" description="Helical" evidence="1">
    <location>
        <begin position="47"/>
        <end position="64"/>
    </location>
</feature>
<dbReference type="Proteomes" id="UP000178764">
    <property type="component" value="Unassembled WGS sequence"/>
</dbReference>
<keyword evidence="1" id="KW-0472">Membrane</keyword>
<keyword evidence="1" id="KW-0812">Transmembrane</keyword>
<feature type="transmembrane region" description="Helical" evidence="1">
    <location>
        <begin position="98"/>
        <end position="118"/>
    </location>
</feature>